<dbReference type="GO" id="GO:0005886">
    <property type="term" value="C:plasma membrane"/>
    <property type="evidence" value="ECO:0007669"/>
    <property type="project" value="UniProtKB-SubCell"/>
</dbReference>
<dbReference type="AlphaFoldDB" id="A0A4S4AWL8"/>
<keyword evidence="4" id="KW-0488">Methylation</keyword>
<keyword evidence="6 11" id="KW-0812">Transmembrane</keyword>
<evidence type="ECO:0000256" key="11">
    <source>
        <dbReference type="SAM" id="Phobius"/>
    </source>
</evidence>
<evidence type="ECO:0000256" key="1">
    <source>
        <dbReference type="ARBA" id="ARBA00004377"/>
    </source>
</evidence>
<proteinExistence type="inferred from homology"/>
<accession>A0A4S4AWL8</accession>
<evidence type="ECO:0000256" key="8">
    <source>
        <dbReference type="ARBA" id="ARBA00023136"/>
    </source>
</evidence>
<keyword evidence="8 11" id="KW-0472">Membrane</keyword>
<dbReference type="SUPFAM" id="SSF54523">
    <property type="entry name" value="Pili subunits"/>
    <property type="match status" value="1"/>
</dbReference>
<dbReference type="Proteomes" id="UP000307956">
    <property type="component" value="Unassembled WGS sequence"/>
</dbReference>
<evidence type="ECO:0000256" key="6">
    <source>
        <dbReference type="ARBA" id="ARBA00022692"/>
    </source>
</evidence>
<comment type="subcellular location">
    <subcellularLocation>
        <location evidence="1">Cell inner membrane</location>
        <topology evidence="1">Single-pass membrane protein</topology>
    </subcellularLocation>
</comment>
<dbReference type="Gene3D" id="3.55.40.10">
    <property type="entry name" value="minor pseudopilin epsh domain"/>
    <property type="match status" value="1"/>
</dbReference>
<protein>
    <recommendedName>
        <fullName evidence="2">Type II secretion system protein H</fullName>
    </recommendedName>
    <alternativeName>
        <fullName evidence="10">General secretion pathway protein H</fullName>
    </alternativeName>
</protein>
<dbReference type="GO" id="GO:0015627">
    <property type="term" value="C:type II protein secretion system complex"/>
    <property type="evidence" value="ECO:0007669"/>
    <property type="project" value="InterPro"/>
</dbReference>
<dbReference type="InterPro" id="IPR022346">
    <property type="entry name" value="T2SS_GspH"/>
</dbReference>
<keyword evidence="7 11" id="KW-1133">Transmembrane helix</keyword>
<evidence type="ECO:0000313" key="13">
    <source>
        <dbReference type="EMBL" id="THF64430.1"/>
    </source>
</evidence>
<sequence length="243" mass="25365">MTTARPRQGPPPSSYRRHSIAALPCPARTVPFVAWSPSGFHSTQTGIIAGRILTPRTRKPLIGRIQSFIAGVLSLPPTPHSVQPMKKTRGFTIIELMLTVAVLAVLLGIGIPSFRNLIQNNRATAIANDIVGTLQTARSEAIKRRSPITVCRRNAAGSACENGTNWAAGWLMLQGATVLKVWDAAAGEPVVTGPAGGIVFQSDGTASATGEFQVQTSSGSTAVQRCVGVAGLGRVSTKTGACS</sequence>
<evidence type="ECO:0000256" key="5">
    <source>
        <dbReference type="ARBA" id="ARBA00022519"/>
    </source>
</evidence>
<evidence type="ECO:0000256" key="2">
    <source>
        <dbReference type="ARBA" id="ARBA00021549"/>
    </source>
</evidence>
<keyword evidence="5" id="KW-0997">Cell inner membrane</keyword>
<keyword evidence="14" id="KW-1185">Reference proteome</keyword>
<evidence type="ECO:0000313" key="14">
    <source>
        <dbReference type="Proteomes" id="UP000307956"/>
    </source>
</evidence>
<comment type="similarity">
    <text evidence="9">Belongs to the GSP H family.</text>
</comment>
<dbReference type="EMBL" id="SSOD01000002">
    <property type="protein sequence ID" value="THF64430.1"/>
    <property type="molecule type" value="Genomic_DNA"/>
</dbReference>
<dbReference type="InterPro" id="IPR012902">
    <property type="entry name" value="N_methyl_site"/>
</dbReference>
<dbReference type="NCBIfam" id="TIGR02532">
    <property type="entry name" value="IV_pilin_GFxxxE"/>
    <property type="match status" value="1"/>
</dbReference>
<evidence type="ECO:0000256" key="3">
    <source>
        <dbReference type="ARBA" id="ARBA00022475"/>
    </source>
</evidence>
<reference evidence="13 14" key="1">
    <citation type="submission" date="2019-04" db="EMBL/GenBank/DDBJ databases">
        <title>Azoarcus rhizosphaerae sp. nov. isolated from rhizosphere of Ficus religiosa.</title>
        <authorList>
            <person name="Lin S.-Y."/>
            <person name="Hameed A."/>
            <person name="Hsu Y.-H."/>
            <person name="Young C.-C."/>
        </authorList>
    </citation>
    <scope>NUCLEOTIDE SEQUENCE [LARGE SCALE GENOMIC DNA]</scope>
    <source>
        <strain evidence="13 14">CC-YHH848</strain>
    </source>
</reference>
<keyword evidence="3" id="KW-1003">Cell membrane</keyword>
<name>A0A4S4AWL8_9RHOO</name>
<feature type="transmembrane region" description="Helical" evidence="11">
    <location>
        <begin position="93"/>
        <end position="114"/>
    </location>
</feature>
<evidence type="ECO:0000256" key="7">
    <source>
        <dbReference type="ARBA" id="ARBA00022989"/>
    </source>
</evidence>
<evidence type="ECO:0000259" key="12">
    <source>
        <dbReference type="Pfam" id="PF12019"/>
    </source>
</evidence>
<dbReference type="Pfam" id="PF07963">
    <property type="entry name" value="N_methyl"/>
    <property type="match status" value="1"/>
</dbReference>
<feature type="domain" description="General secretion pathway GspH" evidence="12">
    <location>
        <begin position="127"/>
        <end position="233"/>
    </location>
</feature>
<evidence type="ECO:0000256" key="10">
    <source>
        <dbReference type="ARBA" id="ARBA00030775"/>
    </source>
</evidence>
<comment type="caution">
    <text evidence="13">The sequence shown here is derived from an EMBL/GenBank/DDBJ whole genome shotgun (WGS) entry which is preliminary data.</text>
</comment>
<gene>
    <name evidence="13" type="ORF">E6O51_03745</name>
</gene>
<dbReference type="OrthoDB" id="8970652at2"/>
<evidence type="ECO:0000256" key="9">
    <source>
        <dbReference type="ARBA" id="ARBA00025772"/>
    </source>
</evidence>
<evidence type="ECO:0000256" key="4">
    <source>
        <dbReference type="ARBA" id="ARBA00022481"/>
    </source>
</evidence>
<dbReference type="Pfam" id="PF12019">
    <property type="entry name" value="GspH"/>
    <property type="match status" value="1"/>
</dbReference>
<dbReference type="InterPro" id="IPR045584">
    <property type="entry name" value="Pilin-like"/>
</dbReference>
<dbReference type="GO" id="GO:0015628">
    <property type="term" value="P:protein secretion by the type II secretion system"/>
    <property type="evidence" value="ECO:0007669"/>
    <property type="project" value="InterPro"/>
</dbReference>
<organism evidence="13 14">
    <name type="scientific">Pseudothauera rhizosphaerae</name>
    <dbReference type="NCBI Taxonomy" id="2565932"/>
    <lineage>
        <taxon>Bacteria</taxon>
        <taxon>Pseudomonadati</taxon>
        <taxon>Pseudomonadota</taxon>
        <taxon>Betaproteobacteria</taxon>
        <taxon>Rhodocyclales</taxon>
        <taxon>Zoogloeaceae</taxon>
        <taxon>Pseudothauera</taxon>
    </lineage>
</organism>